<dbReference type="PANTHER" id="PTHR14113:SF14">
    <property type="entry name" value="PROTEIN BASSOON"/>
    <property type="match status" value="1"/>
</dbReference>
<feature type="compositionally biased region" description="Low complexity" evidence="1">
    <location>
        <begin position="348"/>
        <end position="365"/>
    </location>
</feature>
<evidence type="ECO:0000313" key="2">
    <source>
        <dbReference type="EMBL" id="CAB1420757.1"/>
    </source>
</evidence>
<feature type="compositionally biased region" description="Acidic residues" evidence="1">
    <location>
        <begin position="403"/>
        <end position="416"/>
    </location>
</feature>
<dbReference type="EMBL" id="CADEAL010000479">
    <property type="protein sequence ID" value="CAB1420757.1"/>
    <property type="molecule type" value="Genomic_DNA"/>
</dbReference>
<feature type="compositionally biased region" description="Basic residues" evidence="1">
    <location>
        <begin position="646"/>
        <end position="657"/>
    </location>
</feature>
<feature type="compositionally biased region" description="Polar residues" evidence="1">
    <location>
        <begin position="587"/>
        <end position="604"/>
    </location>
</feature>
<feature type="compositionally biased region" description="Basic and acidic residues" evidence="1">
    <location>
        <begin position="417"/>
        <end position="430"/>
    </location>
</feature>
<feature type="compositionally biased region" description="Acidic residues" evidence="1">
    <location>
        <begin position="177"/>
        <end position="189"/>
    </location>
</feature>
<dbReference type="GO" id="GO:0048788">
    <property type="term" value="C:cytoskeleton of presynaptic active zone"/>
    <property type="evidence" value="ECO:0007669"/>
    <property type="project" value="TreeGrafter"/>
</dbReference>
<gene>
    <name evidence="2" type="ORF">PLEPLA_LOCUS8632</name>
</gene>
<proteinExistence type="predicted"/>
<protein>
    <recommendedName>
        <fullName evidence="4">BSN</fullName>
    </recommendedName>
</protein>
<name>A0A9N7TXR3_PLEPL</name>
<sequence>MTKPQLQSRDYGAEIGRVAYVVSKYNKKEWLCLNCQTQRALSGSLGDIPAPAAHPVGSPRPPATANQQPSQQKGPNQLSGPRQQLQKPPGPQDSNKSSTQSLSDTGYSSDGISSSQGEIIGQIREEGIKLSERGAPIPSEITKLESSMKPLLGSKTTSDHKLRPHSLSVGQGRDYNPDDDAARDESEDDLSCKLRHDYVEDSSESGLSPLPVRQKKSHKEITDEEFMRRQIMEMSADEEELEDYGNQKTKKGHRTSGDGSKERRRLSHHSSSFEDDTKGSEGTYNANEEEDVVMAGGLRRFKTIELNNTNRDMELSTEHDLREPELEMESLTGSPEERSKGEYSSTLPATTPSYTSGTSPTSVSSMEDDSDSSPSRRARLEEAKQQRKARHRSQGPLLPTIEDSSEEDELREEEELLREQEQMRDLEQQRIRSTARKTKRDKEELRAQRRRERSKTPPSNLSPIEDASPTEELRQAAEMEELHRSSCSEYSPSMDSEAEGFEMIGGKLYKTGNEYNLPTFTSLYSPTEKTSAISPSDKTLKSAEEVYEEMMKKAQLMQRQGQTVNQQKGASQPDGKHHLEAGAVLTPGSSPTQVTAPMSFSTSGCDPRIPGIHAAQHLSKETQNRMMTQSAKIEGVVGVATTKTQGHSRRGQQRHPPIKPPPLKPLKQPTLPIHHNTANKNTSHLKLHKE</sequence>
<organism evidence="2 3">
    <name type="scientific">Pleuronectes platessa</name>
    <name type="common">European plaice</name>
    <dbReference type="NCBI Taxonomy" id="8262"/>
    <lineage>
        <taxon>Eukaryota</taxon>
        <taxon>Metazoa</taxon>
        <taxon>Chordata</taxon>
        <taxon>Craniata</taxon>
        <taxon>Vertebrata</taxon>
        <taxon>Euteleostomi</taxon>
        <taxon>Actinopterygii</taxon>
        <taxon>Neopterygii</taxon>
        <taxon>Teleostei</taxon>
        <taxon>Neoteleostei</taxon>
        <taxon>Acanthomorphata</taxon>
        <taxon>Carangaria</taxon>
        <taxon>Pleuronectiformes</taxon>
        <taxon>Pleuronectoidei</taxon>
        <taxon>Pleuronectidae</taxon>
        <taxon>Pleuronectes</taxon>
    </lineage>
</organism>
<evidence type="ECO:0000313" key="3">
    <source>
        <dbReference type="Proteomes" id="UP001153269"/>
    </source>
</evidence>
<keyword evidence="3" id="KW-1185">Reference proteome</keyword>
<feature type="region of interest" description="Disordered" evidence="1">
    <location>
        <begin position="642"/>
        <end position="690"/>
    </location>
</feature>
<dbReference type="PANTHER" id="PTHR14113">
    <property type="entry name" value="PICCOLO/BASSOON"/>
    <property type="match status" value="1"/>
</dbReference>
<feature type="compositionally biased region" description="Basic and acidic residues" evidence="1">
    <location>
        <begin position="471"/>
        <end position="486"/>
    </location>
</feature>
<comment type="caution">
    <text evidence="2">The sequence shown here is derived from an EMBL/GenBank/DDBJ whole genome shotgun (WGS) entry which is preliminary data.</text>
</comment>
<feature type="compositionally biased region" description="Basic and acidic residues" evidence="1">
    <location>
        <begin position="123"/>
        <end position="132"/>
    </location>
</feature>
<feature type="compositionally biased region" description="Basic and acidic residues" evidence="1">
    <location>
        <begin position="311"/>
        <end position="325"/>
    </location>
</feature>
<reference evidence="2" key="1">
    <citation type="submission" date="2020-03" db="EMBL/GenBank/DDBJ databases">
        <authorList>
            <person name="Weist P."/>
        </authorList>
    </citation>
    <scope>NUCLEOTIDE SEQUENCE</scope>
</reference>
<feature type="region of interest" description="Disordered" evidence="1">
    <location>
        <begin position="42"/>
        <end position="494"/>
    </location>
</feature>
<feature type="compositionally biased region" description="Basic and acidic residues" evidence="1">
    <location>
        <begin position="219"/>
        <end position="231"/>
    </location>
</feature>
<dbReference type="GO" id="GO:0098978">
    <property type="term" value="C:glutamatergic synapse"/>
    <property type="evidence" value="ECO:0007669"/>
    <property type="project" value="TreeGrafter"/>
</dbReference>
<dbReference type="GO" id="GO:1904071">
    <property type="term" value="P:presynaptic active zone assembly"/>
    <property type="evidence" value="ECO:0007669"/>
    <property type="project" value="TreeGrafter"/>
</dbReference>
<feature type="compositionally biased region" description="Polar residues" evidence="1">
    <location>
        <begin position="557"/>
        <end position="570"/>
    </location>
</feature>
<dbReference type="GO" id="GO:0098982">
    <property type="term" value="C:GABA-ergic synapse"/>
    <property type="evidence" value="ECO:0007669"/>
    <property type="project" value="TreeGrafter"/>
</dbReference>
<feature type="compositionally biased region" description="Polar residues" evidence="1">
    <location>
        <begin position="64"/>
        <end position="102"/>
    </location>
</feature>
<dbReference type="Proteomes" id="UP001153269">
    <property type="component" value="Unassembled WGS sequence"/>
</dbReference>
<feature type="compositionally biased region" description="Basic and acidic residues" evidence="1">
    <location>
        <begin position="190"/>
        <end position="199"/>
    </location>
</feature>
<dbReference type="InterPro" id="IPR052098">
    <property type="entry name" value="Presynaptic_Scaffold_Bsn/Pclo"/>
</dbReference>
<feature type="compositionally biased region" description="Low complexity" evidence="1">
    <location>
        <begin position="103"/>
        <end position="122"/>
    </location>
</feature>
<evidence type="ECO:0000256" key="1">
    <source>
        <dbReference type="SAM" id="MobiDB-lite"/>
    </source>
</evidence>
<dbReference type="AlphaFoldDB" id="A0A9N7TXR3"/>
<feature type="region of interest" description="Disordered" evidence="1">
    <location>
        <begin position="557"/>
        <end position="610"/>
    </location>
</feature>
<dbReference type="GO" id="GO:0030424">
    <property type="term" value="C:axon"/>
    <property type="evidence" value="ECO:0007669"/>
    <property type="project" value="TreeGrafter"/>
</dbReference>
<dbReference type="GO" id="GO:0098882">
    <property type="term" value="F:structural constituent of presynaptic active zone"/>
    <property type="evidence" value="ECO:0007669"/>
    <property type="project" value="TreeGrafter"/>
</dbReference>
<accession>A0A9N7TXR3</accession>
<dbReference type="GO" id="GO:0035418">
    <property type="term" value="P:protein localization to synapse"/>
    <property type="evidence" value="ECO:0007669"/>
    <property type="project" value="TreeGrafter"/>
</dbReference>
<evidence type="ECO:0008006" key="4">
    <source>
        <dbReference type="Google" id="ProtNLM"/>
    </source>
</evidence>